<dbReference type="Gene3D" id="3.40.50.1010">
    <property type="entry name" value="5'-nuclease"/>
    <property type="match status" value="1"/>
</dbReference>
<evidence type="ECO:0000256" key="2">
    <source>
        <dbReference type="ARBA" id="ARBA00022517"/>
    </source>
</evidence>
<evidence type="ECO:0000256" key="4">
    <source>
        <dbReference type="ARBA" id="ARBA00023242"/>
    </source>
</evidence>
<keyword evidence="4" id="KW-0539">Nucleus</keyword>
<evidence type="ECO:0000256" key="1">
    <source>
        <dbReference type="ARBA" id="ARBA00004604"/>
    </source>
</evidence>
<dbReference type="InterPro" id="IPR006984">
    <property type="entry name" value="Fcf1/UTP23"/>
</dbReference>
<feature type="non-terminal residue" evidence="5">
    <location>
        <position position="153"/>
    </location>
</feature>
<evidence type="ECO:0000313" key="6">
    <source>
        <dbReference type="Proteomes" id="UP000324800"/>
    </source>
</evidence>
<dbReference type="AlphaFoldDB" id="A0A5J4T9M3"/>
<dbReference type="Proteomes" id="UP000324800">
    <property type="component" value="Unassembled WGS sequence"/>
</dbReference>
<dbReference type="Pfam" id="PF04900">
    <property type="entry name" value="Fcf1"/>
    <property type="match status" value="1"/>
</dbReference>
<protein>
    <submittedName>
        <fullName evidence="5">Putative rRNA processing protein</fullName>
    </submittedName>
</protein>
<sequence length="153" mass="17670">MKGRRLKRAHKALLLFKMTFGFRAPYHIALDGDFISALLHYKIDCIEQMRKLFGGNVQLFVTPCIVRSLKHRADSSELLKICKQFGMHHCSHPDTYTSRRCLMALTEDRGRRFALAVQNHDDLTIPGVPLLHMNMNVIVFEPPSKRSIEFSQM</sequence>
<proteinExistence type="predicted"/>
<dbReference type="GO" id="GO:0006364">
    <property type="term" value="P:rRNA processing"/>
    <property type="evidence" value="ECO:0007669"/>
    <property type="project" value="UniProtKB-KW"/>
</dbReference>
<comment type="caution">
    <text evidence="5">The sequence shown here is derived from an EMBL/GenBank/DDBJ whole genome shotgun (WGS) entry which is preliminary data.</text>
</comment>
<keyword evidence="2" id="KW-0690">Ribosome biogenesis</keyword>
<dbReference type="GO" id="GO:0032040">
    <property type="term" value="C:small-subunit processome"/>
    <property type="evidence" value="ECO:0007669"/>
    <property type="project" value="InterPro"/>
</dbReference>
<evidence type="ECO:0000256" key="3">
    <source>
        <dbReference type="ARBA" id="ARBA00022552"/>
    </source>
</evidence>
<dbReference type="EMBL" id="SNRW01035446">
    <property type="protein sequence ID" value="KAA6354938.1"/>
    <property type="molecule type" value="Genomic_DNA"/>
</dbReference>
<dbReference type="SUPFAM" id="SSF88723">
    <property type="entry name" value="PIN domain-like"/>
    <property type="match status" value="1"/>
</dbReference>
<dbReference type="PANTHER" id="PTHR12416">
    <property type="entry name" value="RRNA-PROCESSING PROTEIN UTP23 HOMOLOG"/>
    <property type="match status" value="1"/>
</dbReference>
<organism evidence="5 6">
    <name type="scientific">Streblomastix strix</name>
    <dbReference type="NCBI Taxonomy" id="222440"/>
    <lineage>
        <taxon>Eukaryota</taxon>
        <taxon>Metamonada</taxon>
        <taxon>Preaxostyla</taxon>
        <taxon>Oxymonadida</taxon>
        <taxon>Streblomastigidae</taxon>
        <taxon>Streblomastix</taxon>
    </lineage>
</organism>
<evidence type="ECO:0000313" key="5">
    <source>
        <dbReference type="EMBL" id="KAA6354938.1"/>
    </source>
</evidence>
<accession>A0A5J4T9M3</accession>
<keyword evidence="3" id="KW-0698">rRNA processing</keyword>
<dbReference type="OrthoDB" id="25675at2759"/>
<reference evidence="5 6" key="1">
    <citation type="submission" date="2019-03" db="EMBL/GenBank/DDBJ databases">
        <title>Single cell metagenomics reveals metabolic interactions within the superorganism composed of flagellate Streblomastix strix and complex community of Bacteroidetes bacteria on its surface.</title>
        <authorList>
            <person name="Treitli S.C."/>
            <person name="Kolisko M."/>
            <person name="Husnik F."/>
            <person name="Keeling P."/>
            <person name="Hampl V."/>
        </authorList>
    </citation>
    <scope>NUCLEOTIDE SEQUENCE [LARGE SCALE GENOMIC DNA]</scope>
    <source>
        <strain evidence="5">ST1C</strain>
    </source>
</reference>
<comment type="subcellular location">
    <subcellularLocation>
        <location evidence="1">Nucleus</location>
        <location evidence="1">Nucleolus</location>
    </subcellularLocation>
</comment>
<gene>
    <name evidence="5" type="ORF">EZS28_049534</name>
</gene>
<name>A0A5J4T9M3_9EUKA</name>
<dbReference type="InterPro" id="IPR029060">
    <property type="entry name" value="PIN-like_dom_sf"/>
</dbReference>